<feature type="region of interest" description="Disordered" evidence="1">
    <location>
        <begin position="69"/>
        <end position="100"/>
    </location>
</feature>
<dbReference type="EMBL" id="LR796423">
    <property type="protein sequence ID" value="CAB4143420.1"/>
    <property type="molecule type" value="Genomic_DNA"/>
</dbReference>
<organism evidence="2">
    <name type="scientific">uncultured Caudovirales phage</name>
    <dbReference type="NCBI Taxonomy" id="2100421"/>
    <lineage>
        <taxon>Viruses</taxon>
        <taxon>Duplodnaviria</taxon>
        <taxon>Heunggongvirae</taxon>
        <taxon>Uroviricota</taxon>
        <taxon>Caudoviricetes</taxon>
        <taxon>Peduoviridae</taxon>
        <taxon>Maltschvirus</taxon>
        <taxon>Maltschvirus maltsch</taxon>
    </lineage>
</organism>
<reference evidence="2" key="1">
    <citation type="submission" date="2020-04" db="EMBL/GenBank/DDBJ databases">
        <authorList>
            <person name="Chiriac C."/>
            <person name="Salcher M."/>
            <person name="Ghai R."/>
            <person name="Kavagutti S V."/>
        </authorList>
    </citation>
    <scope>NUCLEOTIDE SEQUENCE</scope>
</reference>
<proteinExistence type="predicted"/>
<sequence length="100" mass="10967">MPTYTFRDKTTGEEWDEFLSFSGREERLKDPNIEQVPCAPVLISGISGVTHKNDSGFNDMMSRIAAANPNSPLADKYGDKGVKASKTREAVKKAKAKMAS</sequence>
<accession>A0A6J5MEB5</accession>
<feature type="compositionally biased region" description="Basic and acidic residues" evidence="1">
    <location>
        <begin position="76"/>
        <end position="92"/>
    </location>
</feature>
<gene>
    <name evidence="2" type="ORF">UFOVP447_143</name>
</gene>
<protein>
    <submittedName>
        <fullName evidence="2">Uncharacterized protein</fullName>
    </submittedName>
</protein>
<name>A0A6J5MEB5_9CAUD</name>
<evidence type="ECO:0000313" key="2">
    <source>
        <dbReference type="EMBL" id="CAB4143420.1"/>
    </source>
</evidence>
<evidence type="ECO:0000256" key="1">
    <source>
        <dbReference type="SAM" id="MobiDB-lite"/>
    </source>
</evidence>